<dbReference type="GO" id="GO:0030170">
    <property type="term" value="F:pyridoxal phosphate binding"/>
    <property type="evidence" value="ECO:0007669"/>
    <property type="project" value="InterPro"/>
</dbReference>
<protein>
    <submittedName>
        <fullName evidence="7">8-amino-7-oxononanoate synthase</fullName>
        <ecNumber evidence="7">2.3.1.47</ecNumber>
    </submittedName>
</protein>
<dbReference type="EMBL" id="LN847009">
    <property type="protein sequence ID" value="CRI42096.1"/>
    <property type="molecule type" value="Genomic_DNA"/>
</dbReference>
<comment type="similarity">
    <text evidence="2">Belongs to the class-II pyridoxal-phosphate-dependent aminotransferase family. BioF subfamily.</text>
</comment>
<evidence type="ECO:0000259" key="6">
    <source>
        <dbReference type="Pfam" id="PF00155"/>
    </source>
</evidence>
<dbReference type="PROSITE" id="PS00599">
    <property type="entry name" value="AA_TRANSFER_CLASS_2"/>
    <property type="match status" value="1"/>
</dbReference>
<dbReference type="InterPro" id="IPR015422">
    <property type="entry name" value="PyrdxlP-dep_Trfase_small"/>
</dbReference>
<evidence type="ECO:0000256" key="2">
    <source>
        <dbReference type="ARBA" id="ARBA00010008"/>
    </source>
</evidence>
<reference evidence="7" key="1">
    <citation type="submission" date="2015-05" db="EMBL/GenBank/DDBJ databases">
        <authorList>
            <person name="Rattei Thomas"/>
        </authorList>
    </citation>
    <scope>NUCLEOTIDE SEQUENCE</scope>
    <source>
        <strain evidence="7">GiD</strain>
    </source>
</reference>
<dbReference type="InterPro" id="IPR001917">
    <property type="entry name" value="Aminotrans_II_pyridoxalP_BS"/>
</dbReference>
<organism evidence="7">
    <name type="scientific">Chlamydia pneumoniae</name>
    <name type="common">Chlamydophila pneumoniae</name>
    <dbReference type="NCBI Taxonomy" id="83558"/>
    <lineage>
        <taxon>Bacteria</taxon>
        <taxon>Pseudomonadati</taxon>
        <taxon>Chlamydiota</taxon>
        <taxon>Chlamydiia</taxon>
        <taxon>Chlamydiales</taxon>
        <taxon>Chlamydiaceae</taxon>
        <taxon>Chlamydia/Chlamydophila group</taxon>
        <taxon>Chlamydia</taxon>
    </lineage>
</organism>
<feature type="domain" description="Aminotransferase class I/classII large" evidence="6">
    <location>
        <begin position="28"/>
        <end position="370"/>
    </location>
</feature>
<dbReference type="GO" id="GO:0008710">
    <property type="term" value="F:8-amino-7-oxononanoate synthase activity"/>
    <property type="evidence" value="ECO:0007669"/>
    <property type="project" value="UniProtKB-EC"/>
</dbReference>
<dbReference type="PANTHER" id="PTHR13693:SF77">
    <property type="entry name" value="8-AMINO-7-OXONONANOATE SYNTHASE"/>
    <property type="match status" value="1"/>
</dbReference>
<dbReference type="InterPro" id="IPR015421">
    <property type="entry name" value="PyrdxlP-dep_Trfase_major"/>
</dbReference>
<dbReference type="PANTHER" id="PTHR13693">
    <property type="entry name" value="CLASS II AMINOTRANSFERASE/8-AMINO-7-OXONONANOATE SYNTHASE"/>
    <property type="match status" value="1"/>
</dbReference>
<dbReference type="AlphaFoldDB" id="A0A0F7WRE6"/>
<dbReference type="InterPro" id="IPR004839">
    <property type="entry name" value="Aminotransferase_I/II_large"/>
</dbReference>
<dbReference type="Gene3D" id="3.90.1150.10">
    <property type="entry name" value="Aspartate Aminotransferase, domain 1"/>
    <property type="match status" value="1"/>
</dbReference>
<dbReference type="InterPro" id="IPR050087">
    <property type="entry name" value="AON_synthase_class-II"/>
</dbReference>
<dbReference type="InterPro" id="IPR015424">
    <property type="entry name" value="PyrdxlP-dep_Trfase"/>
</dbReference>
<dbReference type="Pfam" id="PF00155">
    <property type="entry name" value="Aminotran_1_2"/>
    <property type="match status" value="1"/>
</dbReference>
<dbReference type="EC" id="2.3.1.47" evidence="7"/>
<gene>
    <name evidence="7" type="ORF">BN1224_GiD_B_00790</name>
</gene>
<proteinExistence type="inferred from homology"/>
<dbReference type="Gene3D" id="3.40.640.10">
    <property type="entry name" value="Type I PLP-dependent aspartate aminotransferase-like (Major domain)"/>
    <property type="match status" value="1"/>
</dbReference>
<keyword evidence="4 5" id="KW-0663">Pyridoxal phosphate</keyword>
<comment type="cofactor">
    <cofactor evidence="1 5">
        <name>pyridoxal 5'-phosphate</name>
        <dbReference type="ChEBI" id="CHEBI:597326"/>
    </cofactor>
</comment>
<keyword evidence="3 7" id="KW-0808">Transferase</keyword>
<evidence type="ECO:0000313" key="7">
    <source>
        <dbReference type="EMBL" id="CRI42096.1"/>
    </source>
</evidence>
<dbReference type="SUPFAM" id="SSF53383">
    <property type="entry name" value="PLP-dependent transferases"/>
    <property type="match status" value="1"/>
</dbReference>
<name>A0A0F7WRE6_CHLPN</name>
<evidence type="ECO:0000256" key="3">
    <source>
        <dbReference type="ARBA" id="ARBA00022679"/>
    </source>
</evidence>
<sequence length="382" mass="42737">MLCQQFLIEALARRKSKHTYRSLSLNSHLIDFTSNDYLGFASSPELRKEYITKLRAIESLGATGSRLLTGHSQLCQRIEEQLAAYHNFESCLIFNTGYTANLGLLYALATDQDRILHDLYIHASIYDGIRLSKAQSFPFNHNDLNHLEKRLASSHLGRTFVCVESVYSLHGSVAPLQAISELCERYSAYLIVDEAHAVGVFGDQGEGLVSALGLQDKVLATVYTFGKALGTHGAAIAGSSILKDYLINFCRPFIYTTAQPPHALTAIELAYEHNQRAFNQREHLSALIHHFREKAQNLGLQLMKDNTTTPIQSICVSGSHRARQAALQIQNSGYDVRPIVSPTVKQREELLRICLHAFNTKNEIDHLLHTLEQIFLCNVSSL</sequence>
<evidence type="ECO:0000256" key="5">
    <source>
        <dbReference type="RuleBase" id="RU003693"/>
    </source>
</evidence>
<evidence type="ECO:0000256" key="1">
    <source>
        <dbReference type="ARBA" id="ARBA00001933"/>
    </source>
</evidence>
<evidence type="ECO:0000256" key="4">
    <source>
        <dbReference type="ARBA" id="ARBA00022898"/>
    </source>
</evidence>
<accession>A0A0F7WRE6</accession>
<keyword evidence="7" id="KW-0012">Acyltransferase</keyword>